<sequence>MNRQRNRQRPTPTDPSSRDRSYAITVDSPPIASAKNVDWSSNLNTLHIPIKVERWKPDPTFNDSFGAAESIPLQKWATYSAIIESKRVEEERIRRQHEMTEFQRSLRSRLQLHAQLKKQALSDAIEQVTAQSIQSHDRWSHLQSKQPQTHRKTQKAIQNGQKRLQATLSSESLDIQDFPDDRLYFVYPEDPYHHFHKMPASESTELIAEWHQVPGGLPQDDGALVRELRMSVRASQLDEIKRKQFGQVYLANRHKYSLQERAQASEWRENHVEKSKTRPSSPEASASPRPKPRSSATYTDTRLHAAHHLEYRVEKYSGMDSDTPQQTVFDALD</sequence>
<proteinExistence type="predicted"/>
<organism evidence="2 3">
    <name type="scientific">Synchytrium microbalum</name>
    <dbReference type="NCBI Taxonomy" id="1806994"/>
    <lineage>
        <taxon>Eukaryota</taxon>
        <taxon>Fungi</taxon>
        <taxon>Fungi incertae sedis</taxon>
        <taxon>Chytridiomycota</taxon>
        <taxon>Chytridiomycota incertae sedis</taxon>
        <taxon>Chytridiomycetes</taxon>
        <taxon>Synchytriales</taxon>
        <taxon>Synchytriaceae</taxon>
        <taxon>Synchytrium</taxon>
    </lineage>
</organism>
<accession>A0A507C9M7</accession>
<dbReference type="OrthoDB" id="2159672at2759"/>
<gene>
    <name evidence="2" type="ORF">SmJEL517_g01639</name>
</gene>
<dbReference type="AlphaFoldDB" id="A0A507C9M7"/>
<dbReference type="GeneID" id="42002864"/>
<dbReference type="Proteomes" id="UP000319731">
    <property type="component" value="Unassembled WGS sequence"/>
</dbReference>
<protein>
    <submittedName>
        <fullName evidence="2">Uncharacterized protein</fullName>
    </submittedName>
</protein>
<feature type="region of interest" description="Disordered" evidence="1">
    <location>
        <begin position="137"/>
        <end position="160"/>
    </location>
</feature>
<evidence type="ECO:0000256" key="1">
    <source>
        <dbReference type="SAM" id="MobiDB-lite"/>
    </source>
</evidence>
<comment type="caution">
    <text evidence="2">The sequence shown here is derived from an EMBL/GenBank/DDBJ whole genome shotgun (WGS) entry which is preliminary data.</text>
</comment>
<feature type="region of interest" description="Disordered" evidence="1">
    <location>
        <begin position="261"/>
        <end position="304"/>
    </location>
</feature>
<keyword evidence="3" id="KW-1185">Reference proteome</keyword>
<evidence type="ECO:0000313" key="2">
    <source>
        <dbReference type="EMBL" id="TPX36181.1"/>
    </source>
</evidence>
<dbReference type="RefSeq" id="XP_031026494.1">
    <property type="nucleotide sequence ID" value="XM_031167567.1"/>
</dbReference>
<name>A0A507C9M7_9FUNG</name>
<dbReference type="EMBL" id="QEAO01000005">
    <property type="protein sequence ID" value="TPX36181.1"/>
    <property type="molecule type" value="Genomic_DNA"/>
</dbReference>
<feature type="compositionally biased region" description="Low complexity" evidence="1">
    <location>
        <begin position="278"/>
        <end position="296"/>
    </location>
</feature>
<evidence type="ECO:0000313" key="3">
    <source>
        <dbReference type="Proteomes" id="UP000319731"/>
    </source>
</evidence>
<feature type="compositionally biased region" description="Basic and acidic residues" evidence="1">
    <location>
        <begin position="266"/>
        <end position="276"/>
    </location>
</feature>
<feature type="region of interest" description="Disordered" evidence="1">
    <location>
        <begin position="1"/>
        <end position="26"/>
    </location>
</feature>
<reference evidence="2 3" key="1">
    <citation type="journal article" date="2019" name="Sci. Rep.">
        <title>Comparative genomics of chytrid fungi reveal insights into the obligate biotrophic and pathogenic lifestyle of Synchytrium endobioticum.</title>
        <authorList>
            <person name="van de Vossenberg B.T.L.H."/>
            <person name="Warris S."/>
            <person name="Nguyen H.D.T."/>
            <person name="van Gent-Pelzer M.P.E."/>
            <person name="Joly D.L."/>
            <person name="van de Geest H.C."/>
            <person name="Bonants P.J.M."/>
            <person name="Smith D.S."/>
            <person name="Levesque C.A."/>
            <person name="van der Lee T.A.J."/>
        </authorList>
    </citation>
    <scope>NUCLEOTIDE SEQUENCE [LARGE SCALE GENOMIC DNA]</scope>
    <source>
        <strain evidence="2 3">JEL517</strain>
    </source>
</reference>